<reference evidence="2" key="2">
    <citation type="submission" date="2015-01" db="EMBL/GenBank/DDBJ databases">
        <title>Evolutionary Origins and Diversification of the Mycorrhizal Mutualists.</title>
        <authorList>
            <consortium name="DOE Joint Genome Institute"/>
            <consortium name="Mycorrhizal Genomics Consortium"/>
            <person name="Kohler A."/>
            <person name="Kuo A."/>
            <person name="Nagy L.G."/>
            <person name="Floudas D."/>
            <person name="Copeland A."/>
            <person name="Barry K.W."/>
            <person name="Cichocki N."/>
            <person name="Veneault-Fourrey C."/>
            <person name="LaButti K."/>
            <person name="Lindquist E.A."/>
            <person name="Lipzen A."/>
            <person name="Lundell T."/>
            <person name="Morin E."/>
            <person name="Murat C."/>
            <person name="Riley R."/>
            <person name="Ohm R."/>
            <person name="Sun H."/>
            <person name="Tunlid A."/>
            <person name="Henrissat B."/>
            <person name="Grigoriev I.V."/>
            <person name="Hibbett D.S."/>
            <person name="Martin F."/>
        </authorList>
    </citation>
    <scope>NUCLEOTIDE SEQUENCE [LARGE SCALE GENOMIC DNA]</scope>
    <source>
        <strain evidence="2">LaAM-08-1</strain>
    </source>
</reference>
<proteinExistence type="predicted"/>
<evidence type="ECO:0000313" key="2">
    <source>
        <dbReference type="Proteomes" id="UP000054477"/>
    </source>
</evidence>
<dbReference type="HOGENOM" id="CLU_2979460_0_0_1"/>
<protein>
    <submittedName>
        <fullName evidence="1">Uncharacterized protein</fullName>
    </submittedName>
</protein>
<organism evidence="1 2">
    <name type="scientific">Laccaria amethystina LaAM-08-1</name>
    <dbReference type="NCBI Taxonomy" id="1095629"/>
    <lineage>
        <taxon>Eukaryota</taxon>
        <taxon>Fungi</taxon>
        <taxon>Dikarya</taxon>
        <taxon>Basidiomycota</taxon>
        <taxon>Agaricomycotina</taxon>
        <taxon>Agaricomycetes</taxon>
        <taxon>Agaricomycetidae</taxon>
        <taxon>Agaricales</taxon>
        <taxon>Agaricineae</taxon>
        <taxon>Hydnangiaceae</taxon>
        <taxon>Laccaria</taxon>
    </lineage>
</organism>
<dbReference type="AlphaFoldDB" id="A0A0C9X1C8"/>
<reference evidence="1 2" key="1">
    <citation type="submission" date="2014-04" db="EMBL/GenBank/DDBJ databases">
        <authorList>
            <consortium name="DOE Joint Genome Institute"/>
            <person name="Kuo A."/>
            <person name="Kohler A."/>
            <person name="Nagy L.G."/>
            <person name="Floudas D."/>
            <person name="Copeland A."/>
            <person name="Barry K.W."/>
            <person name="Cichocki N."/>
            <person name="Veneault-Fourrey C."/>
            <person name="LaButti K."/>
            <person name="Lindquist E.A."/>
            <person name="Lipzen A."/>
            <person name="Lundell T."/>
            <person name="Morin E."/>
            <person name="Murat C."/>
            <person name="Sun H."/>
            <person name="Tunlid A."/>
            <person name="Henrissat B."/>
            <person name="Grigoriev I.V."/>
            <person name="Hibbett D.S."/>
            <person name="Martin F."/>
            <person name="Nordberg H.P."/>
            <person name="Cantor M.N."/>
            <person name="Hua S.X."/>
        </authorList>
    </citation>
    <scope>NUCLEOTIDE SEQUENCE [LARGE SCALE GENOMIC DNA]</scope>
    <source>
        <strain evidence="1 2">LaAM-08-1</strain>
    </source>
</reference>
<evidence type="ECO:0000313" key="1">
    <source>
        <dbReference type="EMBL" id="KIJ91386.1"/>
    </source>
</evidence>
<gene>
    <name evidence="1" type="ORF">K443DRAFT_14452</name>
</gene>
<accession>A0A0C9X1C8</accession>
<dbReference type="EMBL" id="KN839016">
    <property type="protein sequence ID" value="KIJ91386.1"/>
    <property type="molecule type" value="Genomic_DNA"/>
</dbReference>
<dbReference type="Proteomes" id="UP000054477">
    <property type="component" value="Unassembled WGS sequence"/>
</dbReference>
<sequence>MTSYSSRSYHNQPTYDFFEGYNTEWIMGCWLLGDWEKEDHTPFHHSLLLLKEGKTSWD</sequence>
<name>A0A0C9X1C8_9AGAR</name>
<keyword evidence="2" id="KW-1185">Reference proteome</keyword>